<dbReference type="InterPro" id="IPR036770">
    <property type="entry name" value="Ankyrin_rpt-contain_sf"/>
</dbReference>
<dbReference type="PROSITE" id="PS50088">
    <property type="entry name" value="ANK_REPEAT"/>
    <property type="match status" value="1"/>
</dbReference>
<dbReference type="PANTHER" id="PTHR10039:SF5">
    <property type="entry name" value="NACHT DOMAIN-CONTAINING PROTEIN"/>
    <property type="match status" value="1"/>
</dbReference>
<dbReference type="PROSITE" id="PS50297">
    <property type="entry name" value="ANK_REP_REGION"/>
    <property type="match status" value="1"/>
</dbReference>
<dbReference type="Pfam" id="PF12796">
    <property type="entry name" value="Ank_2"/>
    <property type="match status" value="3"/>
</dbReference>
<dbReference type="Gene3D" id="3.40.50.1820">
    <property type="entry name" value="alpha/beta hydrolase"/>
    <property type="match status" value="1"/>
</dbReference>
<dbReference type="InterPro" id="IPR002110">
    <property type="entry name" value="Ankyrin_rpt"/>
</dbReference>
<dbReference type="InterPro" id="IPR056884">
    <property type="entry name" value="NPHP3-like_N"/>
</dbReference>
<dbReference type="SUPFAM" id="SSF48403">
    <property type="entry name" value="Ankyrin repeat"/>
    <property type="match status" value="2"/>
</dbReference>
<dbReference type="PANTHER" id="PTHR10039">
    <property type="entry name" value="AMELOGENIN"/>
    <property type="match status" value="1"/>
</dbReference>
<gene>
    <name evidence="4" type="ORF">FHETE_3815</name>
</gene>
<dbReference type="SUPFAM" id="SSF53474">
    <property type="entry name" value="alpha/beta-Hydrolases"/>
    <property type="match status" value="1"/>
</dbReference>
<dbReference type="Gene3D" id="3.40.50.300">
    <property type="entry name" value="P-loop containing nucleotide triphosphate hydrolases"/>
    <property type="match status" value="1"/>
</dbReference>
<name>A0A8H5WR30_FUSHE</name>
<sequence>MVATQHKNFRLQGIPLEYETRSEVCRLVQKTLGLEANASPTVYSLALSPVDCDSKIATVSFPSVPESLSDHSKTEWSFPLPDGDDIDLSRCLVFDTHFAGFTPFQRSSDEDCNIDVIIVCGLGGHALGSFKEKNGRFVWIRDALPSKIPNARILTYGYNTQLADSRSFQNLTDLGRALKIDLEGVHNPDQPRSILFIGHSLGGLVIKETVLALKEESFDAGSSLLEGIFGFAFFGVPHQGLAVECLVPMVKDNPNRQLLESLHKNSSLLERLQIEFEKMSRTKKFSILSFYETEKSQTAAWVGGKWEMVGPSEVLVDVFSATCGCGKQYPINRNHSEMVKYSGVHDQLYQRVITALSPLINITRGQSRDGGTGARPQALVRISGDERECLRSLSFVEQEHRYSEISYADNTCEWLLEYPQYQAWMNRPRGLFWVKGCPGTGKSVLMKFAVDMMSRRKSGQLVVSFFIHGRGVPLQKTPLGVLRALLNSLLMSFPTYLSELTERFQDRQQRYGSYEQKNGWRWTEKELENLLFRLLTKGTKDQPVVIFIDALDECGEEHAKSLMGSLKRLIANAEREGSLVKICFSSRHFPILGHETMPKVYVEEKNDKDIRLLIEDRLKELRPDERRQKIENEILLKAQGGCQWAILITDMVLDEDAIASKTEDLLSMISSIPPDLDELYNVILNGATEDKHKQMKKLFQWVLFAERPLSAHELREALSTDKDMTYTTVLQLRSHENWSDSVSRFETRVRHISRGLIEFQDRDVYEQYEPEGEEWNREAQFIHQSAADFVAQRFFTHADIKSKTVSAERSGHFEISRSFLKYLALEEILHGEDLSREKLSARFPLMPYGVSFVFRHVRAVEDEGIPQNDLIELIQWYRPENLKLFATIWKRMDPESIHAPRGWPFVEATVEHAIVALGSSSLLNTFLQKDTSDLIHRDSEGNTLLHLALRENYQDLALMILNQSLKWQNELCTGSSTGSNNERMERTDYLAHIHAINHDDETCLALAVSSRADRSIQSLLDAGAEVKYEKSLLFYAISTENKTYLAKLMEAGADLEGAVYFTIQCLNNSAQHTDALYELLSDLLQAGADTKRFAGFEIAGYDDADVRDDEDFNPDEEAIFLALRSGNLQGMSLLLSNPYSATLTNNMGDIPLMIAIRGLDLEAAKILLQALPRTVLWKDEDGLTVVDRSFYFMDDYDKILEWAQLLIDESDGLVTPEDVLTRLIEMGHFDLVEDFVTTYRGVLQPIELSDRGRWILFDAVRLDSLELVSFLVEGSRTNISVSDEHGNTILHLAARKGNLRMAQLLLKQDRENFLMFQEDEYGYTPFGLAIQFENEAMVGLFLDSHSVDNGFQLAAIQKSLSWAIGCRSSAMVKFLVQNYHGVENYQMPFWSAIREGHAEIAKAFLDSTSIDIHTRNKDNQTALSLALESNEVYAIQLVLGLEEFDINLEDEETIRQLTLWAMDYEREDTMRLLLRSISSSAREVIEKFVVKLASWLIEKEKVNMLQLLFEVDGLDLRIEDQRLIRSMFWLAVGKGNDRLVHLIHDSGMFDINTKDKSGQTPLMHIAEIDGEETLRFLLKTGKVNIQATDDEGNTAMSIALKKGFKTIANLLSSYS</sequence>
<dbReference type="SUPFAM" id="SSF52540">
    <property type="entry name" value="P-loop containing nucleoside triphosphate hydrolases"/>
    <property type="match status" value="1"/>
</dbReference>
<keyword evidence="5" id="KW-1185">Reference proteome</keyword>
<comment type="caution">
    <text evidence="4">The sequence shown here is derived from an EMBL/GenBank/DDBJ whole genome shotgun (WGS) entry which is preliminary data.</text>
</comment>
<keyword evidence="1" id="KW-0677">Repeat</keyword>
<dbReference type="Gene3D" id="1.25.40.20">
    <property type="entry name" value="Ankyrin repeat-containing domain"/>
    <property type="match status" value="5"/>
</dbReference>
<dbReference type="Proteomes" id="UP000567885">
    <property type="component" value="Unassembled WGS sequence"/>
</dbReference>
<dbReference type="Pfam" id="PF24883">
    <property type="entry name" value="NPHP3_N"/>
    <property type="match status" value="1"/>
</dbReference>
<dbReference type="OrthoDB" id="1658288at2759"/>
<accession>A0A8H5WR30</accession>
<organism evidence="4 5">
    <name type="scientific">Fusarium heterosporum</name>
    <dbReference type="NCBI Taxonomy" id="42747"/>
    <lineage>
        <taxon>Eukaryota</taxon>
        <taxon>Fungi</taxon>
        <taxon>Dikarya</taxon>
        <taxon>Ascomycota</taxon>
        <taxon>Pezizomycotina</taxon>
        <taxon>Sordariomycetes</taxon>
        <taxon>Hypocreomycetidae</taxon>
        <taxon>Hypocreales</taxon>
        <taxon>Nectriaceae</taxon>
        <taxon>Fusarium</taxon>
        <taxon>Fusarium heterosporum species complex</taxon>
    </lineage>
</organism>
<dbReference type="EMBL" id="JAAGWQ010000061">
    <property type="protein sequence ID" value="KAF5672317.1"/>
    <property type="molecule type" value="Genomic_DNA"/>
</dbReference>
<evidence type="ECO:0000313" key="4">
    <source>
        <dbReference type="EMBL" id="KAF5672317.1"/>
    </source>
</evidence>
<evidence type="ECO:0000256" key="1">
    <source>
        <dbReference type="ARBA" id="ARBA00022737"/>
    </source>
</evidence>
<keyword evidence="2" id="KW-0040">ANK repeat</keyword>
<feature type="domain" description="Nephrocystin 3-like N-terminal" evidence="3">
    <location>
        <begin position="410"/>
        <end position="587"/>
    </location>
</feature>
<dbReference type="SMART" id="SM00248">
    <property type="entry name" value="ANK"/>
    <property type="match status" value="11"/>
</dbReference>
<protein>
    <submittedName>
        <fullName evidence="4">Ankyrin protein 3</fullName>
    </submittedName>
</protein>
<proteinExistence type="predicted"/>
<feature type="repeat" description="ANK" evidence="2">
    <location>
        <begin position="1285"/>
        <end position="1307"/>
    </location>
</feature>
<dbReference type="InterPro" id="IPR027417">
    <property type="entry name" value="P-loop_NTPase"/>
</dbReference>
<evidence type="ECO:0000259" key="3">
    <source>
        <dbReference type="Pfam" id="PF24883"/>
    </source>
</evidence>
<evidence type="ECO:0000256" key="2">
    <source>
        <dbReference type="PROSITE-ProRule" id="PRU00023"/>
    </source>
</evidence>
<dbReference type="InterPro" id="IPR029058">
    <property type="entry name" value="AB_hydrolase_fold"/>
</dbReference>
<evidence type="ECO:0000313" key="5">
    <source>
        <dbReference type="Proteomes" id="UP000567885"/>
    </source>
</evidence>
<reference evidence="4 5" key="1">
    <citation type="submission" date="2020-05" db="EMBL/GenBank/DDBJ databases">
        <title>Identification and distribution of gene clusters putatively required for synthesis of sphingolipid metabolism inhibitors in phylogenetically diverse species of the filamentous fungus Fusarium.</title>
        <authorList>
            <person name="Kim H.-S."/>
            <person name="Busman M."/>
            <person name="Brown D.W."/>
            <person name="Divon H."/>
            <person name="Uhlig S."/>
            <person name="Proctor R.H."/>
        </authorList>
    </citation>
    <scope>NUCLEOTIDE SEQUENCE [LARGE SCALE GENOMIC DNA]</scope>
    <source>
        <strain evidence="4 5">NRRL 20693</strain>
    </source>
</reference>